<gene>
    <name evidence="2" type="ORF">BJ875DRAFT_528555</name>
</gene>
<accession>A0A9P7YMC2</accession>
<organism evidence="2 3">
    <name type="scientific">Amylocarpus encephaloides</name>
    <dbReference type="NCBI Taxonomy" id="45428"/>
    <lineage>
        <taxon>Eukaryota</taxon>
        <taxon>Fungi</taxon>
        <taxon>Dikarya</taxon>
        <taxon>Ascomycota</taxon>
        <taxon>Pezizomycotina</taxon>
        <taxon>Leotiomycetes</taxon>
        <taxon>Helotiales</taxon>
        <taxon>Helotiales incertae sedis</taxon>
        <taxon>Amylocarpus</taxon>
    </lineage>
</organism>
<feature type="compositionally biased region" description="Polar residues" evidence="1">
    <location>
        <begin position="279"/>
        <end position="288"/>
    </location>
</feature>
<evidence type="ECO:0000313" key="2">
    <source>
        <dbReference type="EMBL" id="KAG9235668.1"/>
    </source>
</evidence>
<keyword evidence="3" id="KW-1185">Reference proteome</keyword>
<proteinExistence type="predicted"/>
<comment type="caution">
    <text evidence="2">The sequence shown here is derived from an EMBL/GenBank/DDBJ whole genome shotgun (WGS) entry which is preliminary data.</text>
</comment>
<reference evidence="2" key="1">
    <citation type="journal article" date="2021" name="IMA Fungus">
        <title>Genomic characterization of three marine fungi, including Emericellopsis atlantica sp. nov. with signatures of a generalist lifestyle and marine biomass degradation.</title>
        <authorList>
            <person name="Hagestad O.C."/>
            <person name="Hou L."/>
            <person name="Andersen J.H."/>
            <person name="Hansen E.H."/>
            <person name="Altermark B."/>
            <person name="Li C."/>
            <person name="Kuhnert E."/>
            <person name="Cox R.J."/>
            <person name="Crous P.W."/>
            <person name="Spatafora J.W."/>
            <person name="Lail K."/>
            <person name="Amirebrahimi M."/>
            <person name="Lipzen A."/>
            <person name="Pangilinan J."/>
            <person name="Andreopoulos W."/>
            <person name="Hayes R.D."/>
            <person name="Ng V."/>
            <person name="Grigoriev I.V."/>
            <person name="Jackson S.A."/>
            <person name="Sutton T.D.S."/>
            <person name="Dobson A.D.W."/>
            <person name="Rama T."/>
        </authorList>
    </citation>
    <scope>NUCLEOTIDE SEQUENCE</scope>
    <source>
        <strain evidence="2">TRa018bII</strain>
    </source>
</reference>
<feature type="region of interest" description="Disordered" evidence="1">
    <location>
        <begin position="1"/>
        <end position="28"/>
    </location>
</feature>
<evidence type="ECO:0000256" key="1">
    <source>
        <dbReference type="SAM" id="MobiDB-lite"/>
    </source>
</evidence>
<sequence>MERRSYNSNWQNAYQSQNGSSSYGLNPQNPYRSTRLPLYAGSVQGWIMPSLLDRPAASIPISQFQGVTNSQLDAATSIMPSRLDAPQDYQSQSHTNFNRQAYGANLTQLPQSRQSPSLMFGNQQYNSAAGPSYAQQPTSLADHIHKIATARQLNYNSLSHSEKLEQESWAQEQCKRAGACVANYPWRRQRNGYRCEGTNHYITDELLASGNGGFYQRSDWKIPGVVEMWRGPVYDLNSSMHSTLPLVPGPQLGIPDENDFSGGLGGLQLNDGRRRRGGNSPQMVQYNR</sequence>
<dbReference type="EMBL" id="MU251425">
    <property type="protein sequence ID" value="KAG9235668.1"/>
    <property type="molecule type" value="Genomic_DNA"/>
</dbReference>
<feature type="region of interest" description="Disordered" evidence="1">
    <location>
        <begin position="257"/>
        <end position="288"/>
    </location>
</feature>
<name>A0A9P7YMC2_9HELO</name>
<dbReference type="OrthoDB" id="3565083at2759"/>
<evidence type="ECO:0000313" key="3">
    <source>
        <dbReference type="Proteomes" id="UP000824998"/>
    </source>
</evidence>
<protein>
    <submittedName>
        <fullName evidence="2">Uncharacterized protein</fullName>
    </submittedName>
</protein>
<dbReference type="AlphaFoldDB" id="A0A9P7YMC2"/>
<dbReference type="Proteomes" id="UP000824998">
    <property type="component" value="Unassembled WGS sequence"/>
</dbReference>